<dbReference type="NCBIfam" id="TIGR00152">
    <property type="entry name" value="dephospho-CoA kinase"/>
    <property type="match status" value="1"/>
</dbReference>
<keyword evidence="6" id="KW-1185">Reference proteome</keyword>
<dbReference type="GO" id="GO:0005524">
    <property type="term" value="F:ATP binding"/>
    <property type="evidence" value="ECO:0007669"/>
    <property type="project" value="UniProtKB-KW"/>
</dbReference>
<reference evidence="5 6" key="1">
    <citation type="submission" date="2024-11" db="EMBL/GenBank/DDBJ databases">
        <title>Chromosome-level genome assembly of Eucalyptus globulus Labill. provides insights into its genome evolution.</title>
        <authorList>
            <person name="Li X."/>
        </authorList>
    </citation>
    <scope>NUCLEOTIDE SEQUENCE [LARGE SCALE GENOMIC DNA]</scope>
    <source>
        <strain evidence="5">CL2024</strain>
        <tissue evidence="5">Fresh tender leaves</tissue>
    </source>
</reference>
<keyword evidence="4" id="KW-0732">Signal</keyword>
<dbReference type="Proteomes" id="UP001634007">
    <property type="component" value="Unassembled WGS sequence"/>
</dbReference>
<dbReference type="PROSITE" id="PS51219">
    <property type="entry name" value="DPCK"/>
    <property type="match status" value="1"/>
</dbReference>
<evidence type="ECO:0000313" key="5">
    <source>
        <dbReference type="EMBL" id="KAL3738743.1"/>
    </source>
</evidence>
<comment type="caution">
    <text evidence="5">The sequence shown here is derived from an EMBL/GenBank/DDBJ whole genome shotgun (WGS) entry which is preliminary data.</text>
</comment>
<organism evidence="5 6">
    <name type="scientific">Eucalyptus globulus</name>
    <name type="common">Tasmanian blue gum</name>
    <dbReference type="NCBI Taxonomy" id="34317"/>
    <lineage>
        <taxon>Eukaryota</taxon>
        <taxon>Viridiplantae</taxon>
        <taxon>Streptophyta</taxon>
        <taxon>Embryophyta</taxon>
        <taxon>Tracheophyta</taxon>
        <taxon>Spermatophyta</taxon>
        <taxon>Magnoliopsida</taxon>
        <taxon>eudicotyledons</taxon>
        <taxon>Gunneridae</taxon>
        <taxon>Pentapetalae</taxon>
        <taxon>rosids</taxon>
        <taxon>malvids</taxon>
        <taxon>Myrtales</taxon>
        <taxon>Myrtaceae</taxon>
        <taxon>Myrtoideae</taxon>
        <taxon>Eucalypteae</taxon>
        <taxon>Eucalyptus</taxon>
    </lineage>
</organism>
<evidence type="ECO:0008006" key="7">
    <source>
        <dbReference type="Google" id="ProtNLM"/>
    </source>
</evidence>
<dbReference type="InterPro" id="IPR001977">
    <property type="entry name" value="Depp_CoAkinase"/>
</dbReference>
<dbReference type="EMBL" id="JBJKBG010000005">
    <property type="protein sequence ID" value="KAL3738743.1"/>
    <property type="molecule type" value="Genomic_DNA"/>
</dbReference>
<feature type="chain" id="PRO_5044814385" description="Dephospho-CoA kinase" evidence="4">
    <location>
        <begin position="17"/>
        <end position="222"/>
    </location>
</feature>
<protein>
    <recommendedName>
        <fullName evidence="7">Dephospho-CoA kinase</fullName>
    </recommendedName>
</protein>
<name>A0ABD3KKS9_EUCGL</name>
<keyword evidence="3" id="KW-0067">ATP-binding</keyword>
<feature type="signal peptide" evidence="4">
    <location>
        <begin position="1"/>
        <end position="16"/>
    </location>
</feature>
<dbReference type="CDD" id="cd02022">
    <property type="entry name" value="DPCK"/>
    <property type="match status" value="1"/>
</dbReference>
<dbReference type="Pfam" id="PF01121">
    <property type="entry name" value="CoaE"/>
    <property type="match status" value="1"/>
</dbReference>
<dbReference type="PANTHER" id="PTHR10695">
    <property type="entry name" value="DEPHOSPHO-COA KINASE-RELATED"/>
    <property type="match status" value="1"/>
</dbReference>
<dbReference type="AlphaFoldDB" id="A0ABD3KKS9"/>
<comment type="pathway">
    <text evidence="1">Cofactor biosynthesis; coenzyme A biosynthesis.</text>
</comment>
<accession>A0ABD3KKS9</accession>
<dbReference type="SUPFAM" id="SSF52540">
    <property type="entry name" value="P-loop containing nucleoside triphosphate hydrolases"/>
    <property type="match status" value="1"/>
</dbReference>
<evidence type="ECO:0000256" key="3">
    <source>
        <dbReference type="ARBA" id="ARBA00022840"/>
    </source>
</evidence>
<dbReference type="PANTHER" id="PTHR10695:SF46">
    <property type="entry name" value="BIFUNCTIONAL COENZYME A SYNTHASE-RELATED"/>
    <property type="match status" value="1"/>
</dbReference>
<dbReference type="Gene3D" id="3.40.50.300">
    <property type="entry name" value="P-loop containing nucleotide triphosphate hydrolases"/>
    <property type="match status" value="1"/>
</dbReference>
<evidence type="ECO:0000256" key="2">
    <source>
        <dbReference type="ARBA" id="ARBA00022741"/>
    </source>
</evidence>
<keyword evidence="2" id="KW-0547">Nucleotide-binding</keyword>
<proteinExistence type="predicted"/>
<evidence type="ECO:0000313" key="6">
    <source>
        <dbReference type="Proteomes" id="UP001634007"/>
    </source>
</evidence>
<evidence type="ECO:0000256" key="4">
    <source>
        <dbReference type="SAM" id="SignalP"/>
    </source>
</evidence>
<gene>
    <name evidence="5" type="ORF">ACJRO7_020158</name>
</gene>
<dbReference type="InterPro" id="IPR027417">
    <property type="entry name" value="P-loop_NTPase"/>
</dbReference>
<evidence type="ECO:0000256" key="1">
    <source>
        <dbReference type="ARBA" id="ARBA00004724"/>
    </source>
</evidence>
<sequence>MQLIILLHFKLPLILASILRNHPPFNFGLKIFILCPRFLFSTLDMYLDHDTIGLVDGKIKKVVAAFGEEILQADGEVDRPKLGQFVFSDPAMRQVLNRLLAPYISSGIFQEILKLRLRGHKVIALDIPLLFEAKMGKWTRPILRRLMARDRTNKEDARNRMNAQMPLDLKRSKADGVIDNTGSLEDLNEPLTWTEFAHSRQGALLAFLSITVGVQAFRKASL</sequence>